<gene>
    <name evidence="1" type="ORF">Mgra_00005925</name>
</gene>
<protein>
    <submittedName>
        <fullName evidence="1">Uncharacterized protein</fullName>
    </submittedName>
</protein>
<evidence type="ECO:0000313" key="2">
    <source>
        <dbReference type="Proteomes" id="UP000605970"/>
    </source>
</evidence>
<dbReference type="AlphaFoldDB" id="A0A8S9ZMH5"/>
<dbReference type="Proteomes" id="UP000605970">
    <property type="component" value="Unassembled WGS sequence"/>
</dbReference>
<evidence type="ECO:0000313" key="1">
    <source>
        <dbReference type="EMBL" id="KAF7634677.1"/>
    </source>
</evidence>
<accession>A0A8S9ZMH5</accession>
<name>A0A8S9ZMH5_9BILA</name>
<reference evidence="1" key="1">
    <citation type="journal article" date="2020" name="Ecol. Evol.">
        <title>Genome structure and content of the rice root-knot nematode (Meloidogyne graminicola).</title>
        <authorList>
            <person name="Phan N.T."/>
            <person name="Danchin E.G.J."/>
            <person name="Klopp C."/>
            <person name="Perfus-Barbeoch L."/>
            <person name="Kozlowski D.K."/>
            <person name="Koutsovoulos G.D."/>
            <person name="Lopez-Roques C."/>
            <person name="Bouchez O."/>
            <person name="Zahm M."/>
            <person name="Besnard G."/>
            <person name="Bellafiore S."/>
        </authorList>
    </citation>
    <scope>NUCLEOTIDE SEQUENCE</scope>
    <source>
        <strain evidence="1">VN-18</strain>
    </source>
</reference>
<keyword evidence="2" id="KW-1185">Reference proteome</keyword>
<proteinExistence type="predicted"/>
<sequence>MSADGAQGRCCCALRDLLMCLQPLDVQGLWFKERVQHGHWSFIKDDGRSQGRWRLLFKDVLLNIWMVELLFSNLSL</sequence>
<dbReference type="EMBL" id="JABEBT010000053">
    <property type="protein sequence ID" value="KAF7634677.1"/>
    <property type="molecule type" value="Genomic_DNA"/>
</dbReference>
<comment type="caution">
    <text evidence="1">The sequence shown here is derived from an EMBL/GenBank/DDBJ whole genome shotgun (WGS) entry which is preliminary data.</text>
</comment>
<organism evidence="1 2">
    <name type="scientific">Meloidogyne graminicola</name>
    <dbReference type="NCBI Taxonomy" id="189291"/>
    <lineage>
        <taxon>Eukaryota</taxon>
        <taxon>Metazoa</taxon>
        <taxon>Ecdysozoa</taxon>
        <taxon>Nematoda</taxon>
        <taxon>Chromadorea</taxon>
        <taxon>Rhabditida</taxon>
        <taxon>Tylenchina</taxon>
        <taxon>Tylenchomorpha</taxon>
        <taxon>Tylenchoidea</taxon>
        <taxon>Meloidogynidae</taxon>
        <taxon>Meloidogyninae</taxon>
        <taxon>Meloidogyne</taxon>
    </lineage>
</organism>